<proteinExistence type="predicted"/>
<comment type="caution">
    <text evidence="9">The sequence shown here is derived from an EMBL/GenBank/DDBJ whole genome shotgun (WGS) entry which is preliminary data.</text>
</comment>
<dbReference type="Proteomes" id="UP000231693">
    <property type="component" value="Unassembled WGS sequence"/>
</dbReference>
<feature type="region of interest" description="Disordered" evidence="6">
    <location>
        <begin position="305"/>
        <end position="325"/>
    </location>
</feature>
<gene>
    <name evidence="9" type="ORF">CLV28_2029</name>
</gene>
<organism evidence="9 10">
    <name type="scientific">Sediminihabitans luteus</name>
    <dbReference type="NCBI Taxonomy" id="1138585"/>
    <lineage>
        <taxon>Bacteria</taxon>
        <taxon>Bacillati</taxon>
        <taxon>Actinomycetota</taxon>
        <taxon>Actinomycetes</taxon>
        <taxon>Micrococcales</taxon>
        <taxon>Cellulomonadaceae</taxon>
        <taxon>Sediminihabitans</taxon>
    </lineage>
</organism>
<keyword evidence="7" id="KW-0472">Membrane</keyword>
<feature type="region of interest" description="Disordered" evidence="6">
    <location>
        <begin position="1"/>
        <end position="45"/>
    </location>
</feature>
<evidence type="ECO:0000313" key="10">
    <source>
        <dbReference type="Proteomes" id="UP000231693"/>
    </source>
</evidence>
<dbReference type="PANTHER" id="PTHR43289">
    <property type="entry name" value="MITOGEN-ACTIVATED PROTEIN KINASE KINASE KINASE 20-RELATED"/>
    <property type="match status" value="1"/>
</dbReference>
<keyword evidence="10" id="KW-1185">Reference proteome</keyword>
<name>A0A2M9CE86_9CELL</name>
<dbReference type="SMART" id="SM00220">
    <property type="entry name" value="S_TKc"/>
    <property type="match status" value="1"/>
</dbReference>
<dbReference type="InterPro" id="IPR000719">
    <property type="entry name" value="Prot_kinase_dom"/>
</dbReference>
<keyword evidence="1" id="KW-0808">Transferase</keyword>
<dbReference type="InterPro" id="IPR011009">
    <property type="entry name" value="Kinase-like_dom_sf"/>
</dbReference>
<dbReference type="OrthoDB" id="9762169at2"/>
<dbReference type="EMBL" id="PGFE01000003">
    <property type="protein sequence ID" value="PJJ70199.1"/>
    <property type="molecule type" value="Genomic_DNA"/>
</dbReference>
<dbReference type="PROSITE" id="PS00107">
    <property type="entry name" value="PROTEIN_KINASE_ATP"/>
    <property type="match status" value="1"/>
</dbReference>
<feature type="domain" description="Protein kinase" evidence="8">
    <location>
        <begin position="53"/>
        <end position="314"/>
    </location>
</feature>
<feature type="transmembrane region" description="Helical" evidence="7">
    <location>
        <begin position="547"/>
        <end position="570"/>
    </location>
</feature>
<evidence type="ECO:0000256" key="2">
    <source>
        <dbReference type="ARBA" id="ARBA00022741"/>
    </source>
</evidence>
<protein>
    <submittedName>
        <fullName evidence="9">Serine/threonine protein kinase</fullName>
    </submittedName>
</protein>
<accession>A0A2M9CE86</accession>
<evidence type="ECO:0000313" key="9">
    <source>
        <dbReference type="EMBL" id="PJJ70199.1"/>
    </source>
</evidence>
<keyword evidence="7" id="KW-1133">Transmembrane helix</keyword>
<keyword evidence="9" id="KW-0723">Serine/threonine-protein kinase</keyword>
<evidence type="ECO:0000259" key="8">
    <source>
        <dbReference type="PROSITE" id="PS50011"/>
    </source>
</evidence>
<evidence type="ECO:0000256" key="7">
    <source>
        <dbReference type="SAM" id="Phobius"/>
    </source>
</evidence>
<feature type="transmembrane region" description="Helical" evidence="7">
    <location>
        <begin position="451"/>
        <end position="481"/>
    </location>
</feature>
<dbReference type="AlphaFoldDB" id="A0A2M9CE86"/>
<keyword evidence="3 9" id="KW-0418">Kinase</keyword>
<keyword evidence="4 5" id="KW-0067">ATP-binding</keyword>
<feature type="transmembrane region" description="Helical" evidence="7">
    <location>
        <begin position="506"/>
        <end position="526"/>
    </location>
</feature>
<feature type="binding site" evidence="5">
    <location>
        <position position="81"/>
    </location>
    <ligand>
        <name>ATP</name>
        <dbReference type="ChEBI" id="CHEBI:30616"/>
    </ligand>
</feature>
<evidence type="ECO:0000256" key="3">
    <source>
        <dbReference type="ARBA" id="ARBA00022777"/>
    </source>
</evidence>
<evidence type="ECO:0000256" key="6">
    <source>
        <dbReference type="SAM" id="MobiDB-lite"/>
    </source>
</evidence>
<dbReference type="Gene3D" id="1.10.510.10">
    <property type="entry name" value="Transferase(Phosphotransferase) domain 1"/>
    <property type="match status" value="1"/>
</dbReference>
<dbReference type="PROSITE" id="PS00108">
    <property type="entry name" value="PROTEIN_KINASE_ST"/>
    <property type="match status" value="1"/>
</dbReference>
<dbReference type="PANTHER" id="PTHR43289:SF34">
    <property type="entry name" value="SERINE_THREONINE-PROTEIN KINASE YBDM-RELATED"/>
    <property type="match status" value="1"/>
</dbReference>
<dbReference type="GO" id="GO:0004674">
    <property type="term" value="F:protein serine/threonine kinase activity"/>
    <property type="evidence" value="ECO:0007669"/>
    <property type="project" value="UniProtKB-KW"/>
</dbReference>
<reference evidence="9 10" key="1">
    <citation type="submission" date="2017-11" db="EMBL/GenBank/DDBJ databases">
        <title>Genomic Encyclopedia of Archaeal and Bacterial Type Strains, Phase II (KMG-II): From Individual Species to Whole Genera.</title>
        <authorList>
            <person name="Goeker M."/>
        </authorList>
    </citation>
    <scope>NUCLEOTIDE SEQUENCE [LARGE SCALE GENOMIC DNA]</scope>
    <source>
        <strain evidence="9 10">DSM 25478</strain>
    </source>
</reference>
<feature type="transmembrane region" description="Helical" evidence="7">
    <location>
        <begin position="388"/>
        <end position="421"/>
    </location>
</feature>
<dbReference type="CDD" id="cd14014">
    <property type="entry name" value="STKc_PknB_like"/>
    <property type="match status" value="1"/>
</dbReference>
<keyword evidence="7" id="KW-0812">Transmembrane</keyword>
<dbReference type="InterPro" id="IPR008271">
    <property type="entry name" value="Ser/Thr_kinase_AS"/>
</dbReference>
<dbReference type="RefSeq" id="WP_100423211.1">
    <property type="nucleotide sequence ID" value="NZ_BOOX01000001.1"/>
</dbReference>
<dbReference type="Gene3D" id="3.30.200.20">
    <property type="entry name" value="Phosphorylase Kinase, domain 1"/>
    <property type="match status" value="1"/>
</dbReference>
<dbReference type="Pfam" id="PF00069">
    <property type="entry name" value="Pkinase"/>
    <property type="match status" value="1"/>
</dbReference>
<dbReference type="InterPro" id="IPR017441">
    <property type="entry name" value="Protein_kinase_ATP_BS"/>
</dbReference>
<evidence type="ECO:0000256" key="5">
    <source>
        <dbReference type="PROSITE-ProRule" id="PRU10141"/>
    </source>
</evidence>
<dbReference type="GO" id="GO:0005524">
    <property type="term" value="F:ATP binding"/>
    <property type="evidence" value="ECO:0007669"/>
    <property type="project" value="UniProtKB-UniRule"/>
</dbReference>
<evidence type="ECO:0000256" key="4">
    <source>
        <dbReference type="ARBA" id="ARBA00022840"/>
    </source>
</evidence>
<sequence>MERTHDGDAPAGADGPDDAGPDGAHPATAPTVAVDTSAGSGGGIAPGTEIGGYTIVSRIGSGGMGTVYRAEDGGGSPVAIKLLHAHVDADSSALGRERLRREAVALQRLDHPAIAAILDVELEGADAFIVTELVDGVSLEDEIAQGGPLDADDLLALADQLAEALRVVHAAGVIHRDVKPSNVLITEQGPVLIDFGIAHGLEDSRVTSTGLVMGTPGYLAPELLAGAEPTHATDWWGWAAVLAFAATGRPPFGARPLDVVLSRSRSGDADLAGLGARTHGALHSALTPEPRKRLGVDQVLRALERAATEGDPRAEDPPEPYDARDGHTLAVPVQADVDTAESRTPLPPSIPVGAVRPPDQQAADAAPPAAYAPSGYVRPHHPTRRWTLALLGVALVALAGTRPGVAFAVLAAGIVLFRLVGVGSESLHARRERRGVSQFDGARVVLLSPWFLVRAAIGSVGGLVVGGCVGLLVVVGGWWALEPGRVLVAADPSAASRSVGGRNEEWVYVALLCLAMLLTVVLAWFGPMTLTTREGARTLLGRLAPGFVGQVVTITLGLACAVAAVVLLVAGGPIDWWPFSGPPDL</sequence>
<evidence type="ECO:0000256" key="1">
    <source>
        <dbReference type="ARBA" id="ARBA00022679"/>
    </source>
</evidence>
<feature type="compositionally biased region" description="Low complexity" evidence="6">
    <location>
        <begin position="21"/>
        <end position="31"/>
    </location>
</feature>
<dbReference type="SUPFAM" id="SSF56112">
    <property type="entry name" value="Protein kinase-like (PK-like)"/>
    <property type="match status" value="1"/>
</dbReference>
<dbReference type="PROSITE" id="PS50011">
    <property type="entry name" value="PROTEIN_KINASE_DOM"/>
    <property type="match status" value="1"/>
</dbReference>
<keyword evidence="2 5" id="KW-0547">Nucleotide-binding</keyword>